<dbReference type="EMBL" id="JAJSOF020000019">
    <property type="protein sequence ID" value="KAJ4438118.1"/>
    <property type="molecule type" value="Genomic_DNA"/>
</dbReference>
<dbReference type="Pfam" id="PF00075">
    <property type="entry name" value="RNase_H"/>
    <property type="match status" value="1"/>
</dbReference>
<dbReference type="SUPFAM" id="SSF53098">
    <property type="entry name" value="Ribonuclease H-like"/>
    <property type="match status" value="1"/>
</dbReference>
<evidence type="ECO:0000313" key="2">
    <source>
        <dbReference type="EMBL" id="KAJ4438118.1"/>
    </source>
</evidence>
<protein>
    <recommendedName>
        <fullName evidence="1">RNase H type-1 domain-containing protein</fullName>
    </recommendedName>
</protein>
<evidence type="ECO:0000259" key="1">
    <source>
        <dbReference type="PROSITE" id="PS50879"/>
    </source>
</evidence>
<keyword evidence="3" id="KW-1185">Reference proteome</keyword>
<gene>
    <name evidence="2" type="ORF">ANN_14057</name>
</gene>
<dbReference type="Gene3D" id="3.30.420.10">
    <property type="entry name" value="Ribonuclease H-like superfamily/Ribonuclease H"/>
    <property type="match status" value="1"/>
</dbReference>
<proteinExistence type="predicted"/>
<dbReference type="Proteomes" id="UP001148838">
    <property type="component" value="Unassembled WGS sequence"/>
</dbReference>
<evidence type="ECO:0000313" key="3">
    <source>
        <dbReference type="Proteomes" id="UP001148838"/>
    </source>
</evidence>
<organism evidence="2 3">
    <name type="scientific">Periplaneta americana</name>
    <name type="common">American cockroach</name>
    <name type="synonym">Blatta americana</name>
    <dbReference type="NCBI Taxonomy" id="6978"/>
    <lineage>
        <taxon>Eukaryota</taxon>
        <taxon>Metazoa</taxon>
        <taxon>Ecdysozoa</taxon>
        <taxon>Arthropoda</taxon>
        <taxon>Hexapoda</taxon>
        <taxon>Insecta</taxon>
        <taxon>Pterygota</taxon>
        <taxon>Neoptera</taxon>
        <taxon>Polyneoptera</taxon>
        <taxon>Dictyoptera</taxon>
        <taxon>Blattodea</taxon>
        <taxon>Blattoidea</taxon>
        <taxon>Blattidae</taxon>
        <taxon>Blattinae</taxon>
        <taxon>Periplaneta</taxon>
    </lineage>
</organism>
<reference evidence="2 3" key="1">
    <citation type="journal article" date="2022" name="Allergy">
        <title>Genome assembly and annotation of Periplaneta americana reveal a comprehensive cockroach allergen profile.</title>
        <authorList>
            <person name="Wang L."/>
            <person name="Xiong Q."/>
            <person name="Saelim N."/>
            <person name="Wang L."/>
            <person name="Nong W."/>
            <person name="Wan A.T."/>
            <person name="Shi M."/>
            <person name="Liu X."/>
            <person name="Cao Q."/>
            <person name="Hui J.H.L."/>
            <person name="Sookrung N."/>
            <person name="Leung T.F."/>
            <person name="Tungtrongchitr A."/>
            <person name="Tsui S.K.W."/>
        </authorList>
    </citation>
    <scope>NUCLEOTIDE SEQUENCE [LARGE SCALE GENOMIC DNA]</scope>
    <source>
        <strain evidence="2">PWHHKU_190912</strain>
    </source>
</reference>
<feature type="domain" description="RNase H type-1" evidence="1">
    <location>
        <begin position="1"/>
        <end position="102"/>
    </location>
</feature>
<comment type="caution">
    <text evidence="2">The sequence shown here is derived from an EMBL/GenBank/DDBJ whole genome shotgun (WGS) entry which is preliminary data.</text>
</comment>
<dbReference type="InterPro" id="IPR012337">
    <property type="entry name" value="RNaseH-like_sf"/>
</dbReference>
<dbReference type="InterPro" id="IPR036397">
    <property type="entry name" value="RNaseH_sf"/>
</dbReference>
<dbReference type="InterPro" id="IPR002156">
    <property type="entry name" value="RNaseH_domain"/>
</dbReference>
<sequence>MAGLCEGGNEPSGSLKAISLQELQRMEKIPDEERVAAVYTDSNITISLLKRNTKHNTLIAHIHNTLSALQQRNWTIHFGWVKAHAGLYGNELADRLAKAASTEGEVIYKKIPKSKSNQKYHD</sequence>
<dbReference type="PROSITE" id="PS50879">
    <property type="entry name" value="RNASE_H_1"/>
    <property type="match status" value="1"/>
</dbReference>
<accession>A0ABQ8SV88</accession>
<name>A0ABQ8SV88_PERAM</name>